<evidence type="ECO:0000256" key="2">
    <source>
        <dbReference type="ARBA" id="ARBA00023315"/>
    </source>
</evidence>
<dbReference type="InterPro" id="IPR010941">
    <property type="entry name" value="PhaC_N"/>
</dbReference>
<keyword evidence="5" id="KW-1185">Reference proteome</keyword>
<dbReference type="InterPro" id="IPR029058">
    <property type="entry name" value="AB_hydrolase_fold"/>
</dbReference>
<evidence type="ECO:0000259" key="3">
    <source>
        <dbReference type="Pfam" id="PF07167"/>
    </source>
</evidence>
<dbReference type="GO" id="GO:0016746">
    <property type="term" value="F:acyltransferase activity"/>
    <property type="evidence" value="ECO:0007669"/>
    <property type="project" value="UniProtKB-KW"/>
</dbReference>
<dbReference type="Proteomes" id="UP000278962">
    <property type="component" value="Unassembled WGS sequence"/>
</dbReference>
<dbReference type="OrthoDB" id="7208816at2"/>
<evidence type="ECO:0000256" key="1">
    <source>
        <dbReference type="ARBA" id="ARBA00022679"/>
    </source>
</evidence>
<accession>A0A660L0V9</accession>
<evidence type="ECO:0000313" key="5">
    <source>
        <dbReference type="Proteomes" id="UP000278962"/>
    </source>
</evidence>
<name>A0A660L0V9_9ACTN</name>
<keyword evidence="2" id="KW-0012">Acyltransferase</keyword>
<dbReference type="SUPFAM" id="SSF53474">
    <property type="entry name" value="alpha/beta-Hydrolases"/>
    <property type="match status" value="1"/>
</dbReference>
<comment type="caution">
    <text evidence="4">The sequence shown here is derived from an EMBL/GenBank/DDBJ whole genome shotgun (WGS) entry which is preliminary data.</text>
</comment>
<dbReference type="Pfam" id="PF07167">
    <property type="entry name" value="PhaC_N"/>
    <property type="match status" value="1"/>
</dbReference>
<dbReference type="Gene3D" id="3.40.50.1820">
    <property type="entry name" value="alpha/beta hydrolase"/>
    <property type="match status" value="1"/>
</dbReference>
<evidence type="ECO:0000313" key="4">
    <source>
        <dbReference type="EMBL" id="RKQ86854.1"/>
    </source>
</evidence>
<dbReference type="RefSeq" id="WP_147447961.1">
    <property type="nucleotide sequence ID" value="NZ_RBIL01000002.1"/>
</dbReference>
<dbReference type="PANTHER" id="PTHR36837:SF5">
    <property type="entry name" value="POLY-3-HYDROXYBUTYRATE SYNTHASE"/>
    <property type="match status" value="1"/>
</dbReference>
<organism evidence="4 5">
    <name type="scientific">Solirubrobacter pauli</name>
    <dbReference type="NCBI Taxonomy" id="166793"/>
    <lineage>
        <taxon>Bacteria</taxon>
        <taxon>Bacillati</taxon>
        <taxon>Actinomycetota</taxon>
        <taxon>Thermoleophilia</taxon>
        <taxon>Solirubrobacterales</taxon>
        <taxon>Solirubrobacteraceae</taxon>
        <taxon>Solirubrobacter</taxon>
    </lineage>
</organism>
<sequence length="527" mass="58003">MLAPLADLVAPRRLVTESMRATGELARIAIGRSDVAPAPTDRRFDDPAWTLNPVYRRWAQTYLTYSGVLDRLAEAPRHQGDWRRAERARFVAKLLADATAPTNTLAGNPAALKHAFDTGGVSLLRGARNATRDVVRNHGLPKQVDRRPYVVGENLAATPGAVVYRDDVFELVQYAPSSASVQTLPVLMIPPQVNKHYFLDLAPGRSMVEYLVARGLQYFTVVWRNPTQADGGRSIDDYVAAQLRAVDVVLEITGAESLNLIGVCAGGLTTGLMLGHLAATGQAEQVTSATFAISMIDTRHPNPMGMLATGDVLRDVARDADARAVYDRRRIGRAFAWLRPDDLVFNYVVNDWLMGKDAPAFDILAWNDDGSDLPSRFFSELLDLYVHNHAAQPGRVDVLDVPVDLRSVTCDSFVVSGMRDHITPWDCGYETARLLGGRSEVVVTTTGHIQTMVNPPGKPRARYFAGPEPGPEPQQWLDAATEHEGSWWPRYADWLLHRSGEGRAAPGRLGSRRHRVLDPAPGRYVHG</sequence>
<dbReference type="PANTHER" id="PTHR36837">
    <property type="entry name" value="POLY(3-HYDROXYALKANOATE) POLYMERASE SUBUNIT PHAC"/>
    <property type="match status" value="1"/>
</dbReference>
<dbReference type="GO" id="GO:0042619">
    <property type="term" value="P:poly-hydroxybutyrate biosynthetic process"/>
    <property type="evidence" value="ECO:0007669"/>
    <property type="project" value="InterPro"/>
</dbReference>
<feature type="domain" description="Poly-beta-hydroxybutyrate polymerase N-terminal" evidence="3">
    <location>
        <begin position="41"/>
        <end position="211"/>
    </location>
</feature>
<keyword evidence="1" id="KW-0808">Transferase</keyword>
<gene>
    <name evidence="4" type="ORF">C8N24_4869</name>
</gene>
<reference evidence="4 5" key="1">
    <citation type="submission" date="2018-10" db="EMBL/GenBank/DDBJ databases">
        <title>Genomic Encyclopedia of Archaeal and Bacterial Type Strains, Phase II (KMG-II): from individual species to whole genera.</title>
        <authorList>
            <person name="Goeker M."/>
        </authorList>
    </citation>
    <scope>NUCLEOTIDE SEQUENCE [LARGE SCALE GENOMIC DNA]</scope>
    <source>
        <strain evidence="4 5">DSM 14954</strain>
    </source>
</reference>
<protein>
    <submittedName>
        <fullName evidence="4">Polyhydroxyalkanoate synthase</fullName>
    </submittedName>
</protein>
<dbReference type="AlphaFoldDB" id="A0A660L0V9"/>
<dbReference type="EMBL" id="RBIL01000002">
    <property type="protein sequence ID" value="RKQ86854.1"/>
    <property type="molecule type" value="Genomic_DNA"/>
</dbReference>
<proteinExistence type="predicted"/>
<dbReference type="InterPro" id="IPR051321">
    <property type="entry name" value="PHA/PHB_synthase"/>
</dbReference>